<dbReference type="InterPro" id="IPR006514">
    <property type="entry name" value="IRX15/GXM/AGM"/>
</dbReference>
<evidence type="ECO:0000313" key="7">
    <source>
        <dbReference type="Proteomes" id="UP001242480"/>
    </source>
</evidence>
<evidence type="ECO:0000256" key="2">
    <source>
        <dbReference type="ARBA" id="ARBA00004308"/>
    </source>
</evidence>
<sequence>MPPPLPALLRETYDPATQISPAQIEAVASIVRARAPGARFLVFGLGRDSPMWQRLNADGETLFVEDKPAYVEAARQAMPQARIVVADYAATTVLGSFAMSPAALDAIAMPEELRGSWDVVLIDGPAGYWPGDPGRLVPLAWTSRLMARHTHVFVDDYNRVLERHFADLLIRFDNPPCAELAHEREAGKTMLWRIGRSLPP</sequence>
<dbReference type="SUPFAM" id="SSF53335">
    <property type="entry name" value="S-adenosyl-L-methionine-dependent methyltransferases"/>
    <property type="match status" value="1"/>
</dbReference>
<evidence type="ECO:0000256" key="5">
    <source>
        <dbReference type="ARBA" id="ARBA00023136"/>
    </source>
</evidence>
<accession>A0ABU0J3A1</accession>
<keyword evidence="7" id="KW-1185">Reference proteome</keyword>
<gene>
    <name evidence="6" type="ORF">QO011_001745</name>
</gene>
<reference evidence="6 7" key="1">
    <citation type="submission" date="2023-07" db="EMBL/GenBank/DDBJ databases">
        <title>Genomic Encyclopedia of Type Strains, Phase IV (KMG-IV): sequencing the most valuable type-strain genomes for metagenomic binning, comparative biology and taxonomic classification.</title>
        <authorList>
            <person name="Goeker M."/>
        </authorList>
    </citation>
    <scope>NUCLEOTIDE SEQUENCE [LARGE SCALE GENOMIC DNA]</scope>
    <source>
        <strain evidence="6 7">DSM 19619</strain>
    </source>
</reference>
<dbReference type="PANTHER" id="PTHR31444">
    <property type="entry name" value="OS11G0490100 PROTEIN"/>
    <property type="match status" value="1"/>
</dbReference>
<protein>
    <recommendedName>
        <fullName evidence="8">Class I SAM-dependent methyltransferase</fullName>
    </recommendedName>
</protein>
<dbReference type="Proteomes" id="UP001242480">
    <property type="component" value="Unassembled WGS sequence"/>
</dbReference>
<organism evidence="6 7">
    <name type="scientific">Labrys wisconsinensis</name>
    <dbReference type="NCBI Taxonomy" id="425677"/>
    <lineage>
        <taxon>Bacteria</taxon>
        <taxon>Pseudomonadati</taxon>
        <taxon>Pseudomonadota</taxon>
        <taxon>Alphaproteobacteria</taxon>
        <taxon>Hyphomicrobiales</taxon>
        <taxon>Xanthobacteraceae</taxon>
        <taxon>Labrys</taxon>
    </lineage>
</organism>
<dbReference type="EMBL" id="JAUSVX010000002">
    <property type="protein sequence ID" value="MDQ0468745.1"/>
    <property type="molecule type" value="Genomic_DNA"/>
</dbReference>
<evidence type="ECO:0000256" key="4">
    <source>
        <dbReference type="ARBA" id="ARBA00022989"/>
    </source>
</evidence>
<dbReference type="Gene3D" id="3.40.50.150">
    <property type="entry name" value="Vaccinia Virus protein VP39"/>
    <property type="match status" value="1"/>
</dbReference>
<dbReference type="RefSeq" id="WP_307270367.1">
    <property type="nucleotide sequence ID" value="NZ_JAUSVX010000002.1"/>
</dbReference>
<dbReference type="InterPro" id="IPR029063">
    <property type="entry name" value="SAM-dependent_MTases_sf"/>
</dbReference>
<comment type="subcellular location">
    <subcellularLocation>
        <location evidence="2">Endomembrane system</location>
    </subcellularLocation>
    <subcellularLocation>
        <location evidence="1">Membrane</location>
        <topology evidence="1">Single-pass membrane protein</topology>
    </subcellularLocation>
</comment>
<evidence type="ECO:0000256" key="1">
    <source>
        <dbReference type="ARBA" id="ARBA00004167"/>
    </source>
</evidence>
<evidence type="ECO:0000313" key="6">
    <source>
        <dbReference type="EMBL" id="MDQ0468745.1"/>
    </source>
</evidence>
<name>A0ABU0J3A1_9HYPH</name>
<keyword evidence="5" id="KW-0472">Membrane</keyword>
<evidence type="ECO:0008006" key="8">
    <source>
        <dbReference type="Google" id="ProtNLM"/>
    </source>
</evidence>
<evidence type="ECO:0000256" key="3">
    <source>
        <dbReference type="ARBA" id="ARBA00022692"/>
    </source>
</evidence>
<comment type="caution">
    <text evidence="6">The sequence shown here is derived from an EMBL/GenBank/DDBJ whole genome shotgun (WGS) entry which is preliminary data.</text>
</comment>
<proteinExistence type="predicted"/>
<keyword evidence="4" id="KW-1133">Transmembrane helix</keyword>
<keyword evidence="3" id="KW-0812">Transmembrane</keyword>
<dbReference type="Pfam" id="PF21729">
    <property type="entry name" value="IRX15_IRX15L_GXM"/>
    <property type="match status" value="2"/>
</dbReference>